<dbReference type="Pfam" id="PF02949">
    <property type="entry name" value="7tm_6"/>
    <property type="match status" value="1"/>
</dbReference>
<evidence type="ECO:0000256" key="1">
    <source>
        <dbReference type="ARBA" id="ARBA00004651"/>
    </source>
</evidence>
<dbReference type="AlphaFoldDB" id="A0A8K0GCL9"/>
<keyword evidence="5" id="KW-0552">Olfaction</keyword>
<evidence type="ECO:0000256" key="4">
    <source>
        <dbReference type="ARBA" id="ARBA00022692"/>
    </source>
</evidence>
<dbReference type="EMBL" id="VTPC01006807">
    <property type="protein sequence ID" value="KAF2894629.1"/>
    <property type="molecule type" value="Genomic_DNA"/>
</dbReference>
<evidence type="ECO:0000256" key="6">
    <source>
        <dbReference type="ARBA" id="ARBA00022989"/>
    </source>
</evidence>
<keyword evidence="6 10" id="KW-1133">Transmembrane helix</keyword>
<keyword evidence="9" id="KW-0807">Transducer</keyword>
<dbReference type="OrthoDB" id="6696021at2759"/>
<organism evidence="11 12">
    <name type="scientific">Ignelater luminosus</name>
    <name type="common">Cucubano</name>
    <name type="synonym">Pyrophorus luminosus</name>
    <dbReference type="NCBI Taxonomy" id="2038154"/>
    <lineage>
        <taxon>Eukaryota</taxon>
        <taxon>Metazoa</taxon>
        <taxon>Ecdysozoa</taxon>
        <taxon>Arthropoda</taxon>
        <taxon>Hexapoda</taxon>
        <taxon>Insecta</taxon>
        <taxon>Pterygota</taxon>
        <taxon>Neoptera</taxon>
        <taxon>Endopterygota</taxon>
        <taxon>Coleoptera</taxon>
        <taxon>Polyphaga</taxon>
        <taxon>Elateriformia</taxon>
        <taxon>Elateroidea</taxon>
        <taxon>Elateridae</taxon>
        <taxon>Agrypninae</taxon>
        <taxon>Pyrophorini</taxon>
        <taxon>Ignelater</taxon>
    </lineage>
</organism>
<keyword evidence="12" id="KW-1185">Reference proteome</keyword>
<feature type="transmembrane region" description="Helical" evidence="10">
    <location>
        <begin position="39"/>
        <end position="63"/>
    </location>
</feature>
<dbReference type="GO" id="GO:0007165">
    <property type="term" value="P:signal transduction"/>
    <property type="evidence" value="ECO:0007669"/>
    <property type="project" value="UniProtKB-KW"/>
</dbReference>
<name>A0A8K0GCL9_IGNLU</name>
<sequence length="169" mass="19246">MTVEGNNADEMELNYLEKIKACIRHHQLLLWFIMKFRQMFSLLLLTEYLTVGPLICAELFAAFEGRSIHTIIRHTFIFVALALQLSFYCIPANYIADEALAVANAIYFSKWYSHHFPSLKVPLLRIMQNAQHGITIRAGGLVAINTETFVNVLKVAWSACSIARGLRQN</sequence>
<evidence type="ECO:0000256" key="10">
    <source>
        <dbReference type="SAM" id="Phobius"/>
    </source>
</evidence>
<keyword evidence="2" id="KW-1003">Cell membrane</keyword>
<keyword evidence="8" id="KW-0675">Receptor</keyword>
<proteinExistence type="predicted"/>
<keyword evidence="3" id="KW-0716">Sensory transduction</keyword>
<dbReference type="GO" id="GO:0004984">
    <property type="term" value="F:olfactory receptor activity"/>
    <property type="evidence" value="ECO:0007669"/>
    <property type="project" value="InterPro"/>
</dbReference>
<comment type="subcellular location">
    <subcellularLocation>
        <location evidence="1">Cell membrane</location>
        <topology evidence="1">Multi-pass membrane protein</topology>
    </subcellularLocation>
</comment>
<evidence type="ECO:0000256" key="9">
    <source>
        <dbReference type="ARBA" id="ARBA00023224"/>
    </source>
</evidence>
<evidence type="ECO:0000256" key="5">
    <source>
        <dbReference type="ARBA" id="ARBA00022725"/>
    </source>
</evidence>
<dbReference type="PANTHER" id="PTHR21137:SF35">
    <property type="entry name" value="ODORANT RECEPTOR 19A-RELATED"/>
    <property type="match status" value="1"/>
</dbReference>
<gene>
    <name evidence="11" type="ORF">ILUMI_11545</name>
</gene>
<evidence type="ECO:0000313" key="11">
    <source>
        <dbReference type="EMBL" id="KAF2894629.1"/>
    </source>
</evidence>
<reference evidence="11" key="1">
    <citation type="submission" date="2019-08" db="EMBL/GenBank/DDBJ databases">
        <title>The genome of the North American firefly Photinus pyralis.</title>
        <authorList>
            <consortium name="Photinus pyralis genome working group"/>
            <person name="Fallon T.R."/>
            <person name="Sander Lower S.E."/>
            <person name="Weng J.-K."/>
        </authorList>
    </citation>
    <scope>NUCLEOTIDE SEQUENCE</scope>
    <source>
        <strain evidence="11">TRF0915ILg1</strain>
        <tissue evidence="11">Whole body</tissue>
    </source>
</reference>
<keyword evidence="4 10" id="KW-0812">Transmembrane</keyword>
<dbReference type="GO" id="GO:0005886">
    <property type="term" value="C:plasma membrane"/>
    <property type="evidence" value="ECO:0007669"/>
    <property type="project" value="UniProtKB-SubCell"/>
</dbReference>
<dbReference type="PANTHER" id="PTHR21137">
    <property type="entry name" value="ODORANT RECEPTOR"/>
    <property type="match status" value="1"/>
</dbReference>
<protein>
    <submittedName>
        <fullName evidence="11">Uncharacterized protein</fullName>
    </submittedName>
</protein>
<feature type="transmembrane region" description="Helical" evidence="10">
    <location>
        <begin position="75"/>
        <end position="96"/>
    </location>
</feature>
<comment type="caution">
    <text evidence="11">The sequence shown here is derived from an EMBL/GenBank/DDBJ whole genome shotgun (WGS) entry which is preliminary data.</text>
</comment>
<accession>A0A8K0GCL9</accession>
<evidence type="ECO:0000256" key="7">
    <source>
        <dbReference type="ARBA" id="ARBA00023136"/>
    </source>
</evidence>
<evidence type="ECO:0000256" key="3">
    <source>
        <dbReference type="ARBA" id="ARBA00022606"/>
    </source>
</evidence>
<dbReference type="GO" id="GO:0005549">
    <property type="term" value="F:odorant binding"/>
    <property type="evidence" value="ECO:0007669"/>
    <property type="project" value="InterPro"/>
</dbReference>
<dbReference type="InterPro" id="IPR004117">
    <property type="entry name" value="7tm6_olfct_rcpt"/>
</dbReference>
<dbReference type="Proteomes" id="UP000801492">
    <property type="component" value="Unassembled WGS sequence"/>
</dbReference>
<evidence type="ECO:0000313" key="12">
    <source>
        <dbReference type="Proteomes" id="UP000801492"/>
    </source>
</evidence>
<evidence type="ECO:0000256" key="2">
    <source>
        <dbReference type="ARBA" id="ARBA00022475"/>
    </source>
</evidence>
<keyword evidence="7 10" id="KW-0472">Membrane</keyword>
<evidence type="ECO:0000256" key="8">
    <source>
        <dbReference type="ARBA" id="ARBA00023170"/>
    </source>
</evidence>